<feature type="compositionally biased region" description="Basic and acidic residues" evidence="4">
    <location>
        <begin position="37"/>
        <end position="53"/>
    </location>
</feature>
<name>A0A6P8RDQ6_GEOSA</name>
<evidence type="ECO:0000259" key="5">
    <source>
        <dbReference type="PROSITE" id="PS50041"/>
    </source>
</evidence>
<dbReference type="PROSITE" id="PS50041">
    <property type="entry name" value="C_TYPE_LECTIN_2"/>
    <property type="match status" value="1"/>
</dbReference>
<dbReference type="Gene3D" id="3.10.100.10">
    <property type="entry name" value="Mannose-Binding Protein A, subunit A"/>
    <property type="match status" value="1"/>
</dbReference>
<dbReference type="GO" id="GO:0005615">
    <property type="term" value="C:extracellular space"/>
    <property type="evidence" value="ECO:0007669"/>
    <property type="project" value="TreeGrafter"/>
</dbReference>
<dbReference type="InterPro" id="IPR015097">
    <property type="entry name" value="Surfac_D-trimer"/>
</dbReference>
<dbReference type="InterPro" id="IPR001304">
    <property type="entry name" value="C-type_lectin-like"/>
</dbReference>
<dbReference type="FunCoup" id="A0A6P8RDQ6">
    <property type="interactions" value="254"/>
</dbReference>
<accession>A0A6P8RDQ6</accession>
<feature type="domain" description="C-type lectin" evidence="5">
    <location>
        <begin position="105"/>
        <end position="204"/>
    </location>
</feature>
<dbReference type="RefSeq" id="XP_033798676.1">
    <property type="nucleotide sequence ID" value="XM_033942785.1"/>
</dbReference>
<organism evidence="6 7">
    <name type="scientific">Geotrypetes seraphini</name>
    <name type="common">Gaboon caecilian</name>
    <name type="synonym">Caecilia seraphini</name>
    <dbReference type="NCBI Taxonomy" id="260995"/>
    <lineage>
        <taxon>Eukaryota</taxon>
        <taxon>Metazoa</taxon>
        <taxon>Chordata</taxon>
        <taxon>Craniata</taxon>
        <taxon>Vertebrata</taxon>
        <taxon>Euteleostomi</taxon>
        <taxon>Amphibia</taxon>
        <taxon>Gymnophiona</taxon>
        <taxon>Geotrypetes</taxon>
    </lineage>
</organism>
<dbReference type="GO" id="GO:0005771">
    <property type="term" value="C:multivesicular body"/>
    <property type="evidence" value="ECO:0007669"/>
    <property type="project" value="TreeGrafter"/>
</dbReference>
<dbReference type="GO" id="GO:0030246">
    <property type="term" value="F:carbohydrate binding"/>
    <property type="evidence" value="ECO:0007669"/>
    <property type="project" value="UniProtKB-KW"/>
</dbReference>
<dbReference type="InterPro" id="IPR016186">
    <property type="entry name" value="C-type_lectin-like/link_sf"/>
</dbReference>
<dbReference type="PANTHER" id="PTHR24024">
    <property type="entry name" value="PULMONARY SURFACTANT-ASSOCIATED PROTEIN A"/>
    <property type="match status" value="1"/>
</dbReference>
<reference evidence="7" key="1">
    <citation type="submission" date="2025-08" db="UniProtKB">
        <authorList>
            <consortium name="RefSeq"/>
        </authorList>
    </citation>
    <scope>IDENTIFICATION</scope>
</reference>
<dbReference type="InterPro" id="IPR016187">
    <property type="entry name" value="CTDL_fold"/>
</dbReference>
<dbReference type="Pfam" id="PF09006">
    <property type="entry name" value="Surfac_D-trimer"/>
    <property type="match status" value="1"/>
</dbReference>
<sequence length="205" mass="22536">MQPSADLLFDCFLELSLGLQGPQGPQGLPGKVGRAGLKGDKGSEGTKGEKGSSEGDGLQQSVQRMNEQLTTLQDNFNKYLKALIFTIGKEVGSKLFVTDGLEYDYETARRVCSRAGGLVAAPRTADENHALQEIVSKHDKRAFLGITDIQIGTFQYSTGETITYTNWYPSEPNNIKGAEYCVELRSDGKWNDIICTKKKLLICEF</sequence>
<dbReference type="InParanoid" id="A0A6P8RDQ6"/>
<keyword evidence="1" id="KW-0430">Lectin</keyword>
<dbReference type="AlphaFoldDB" id="A0A6P8RDQ6"/>
<keyword evidence="3" id="KW-0176">Collagen</keyword>
<dbReference type="GO" id="GO:0005581">
    <property type="term" value="C:collagen trimer"/>
    <property type="evidence" value="ECO:0007669"/>
    <property type="project" value="UniProtKB-KW"/>
</dbReference>
<dbReference type="GeneID" id="117359627"/>
<evidence type="ECO:0000256" key="4">
    <source>
        <dbReference type="SAM" id="MobiDB-lite"/>
    </source>
</evidence>
<keyword evidence="2" id="KW-0677">Repeat</keyword>
<proteinExistence type="predicted"/>
<dbReference type="Pfam" id="PF00059">
    <property type="entry name" value="Lectin_C"/>
    <property type="match status" value="1"/>
</dbReference>
<evidence type="ECO:0000313" key="6">
    <source>
        <dbReference type="Proteomes" id="UP000515159"/>
    </source>
</evidence>
<protein>
    <submittedName>
        <fullName evidence="7">Pulmonary surfactant-associated protein D-like</fullName>
    </submittedName>
</protein>
<evidence type="ECO:0000313" key="7">
    <source>
        <dbReference type="RefSeq" id="XP_033798676.1"/>
    </source>
</evidence>
<gene>
    <name evidence="7" type="primary">LOC117359627</name>
</gene>
<evidence type="ECO:0000256" key="1">
    <source>
        <dbReference type="ARBA" id="ARBA00022734"/>
    </source>
</evidence>
<keyword evidence="6" id="KW-1185">Reference proteome</keyword>
<dbReference type="Proteomes" id="UP000515159">
    <property type="component" value="Chromosome 4"/>
</dbReference>
<dbReference type="SUPFAM" id="SSF56436">
    <property type="entry name" value="C-type lectin-like"/>
    <property type="match status" value="1"/>
</dbReference>
<dbReference type="KEGG" id="gsh:117359627"/>
<evidence type="ECO:0000256" key="2">
    <source>
        <dbReference type="ARBA" id="ARBA00022737"/>
    </source>
</evidence>
<dbReference type="OrthoDB" id="10255512at2759"/>
<evidence type="ECO:0000256" key="3">
    <source>
        <dbReference type="ARBA" id="ARBA00023119"/>
    </source>
</evidence>
<feature type="region of interest" description="Disordered" evidence="4">
    <location>
        <begin position="23"/>
        <end position="59"/>
    </location>
</feature>
<dbReference type="InterPro" id="IPR051077">
    <property type="entry name" value="Ca-dependent_lectin"/>
</dbReference>
<dbReference type="SMART" id="SM00034">
    <property type="entry name" value="CLECT"/>
    <property type="match status" value="1"/>
</dbReference>
<dbReference type="PANTHER" id="PTHR24024:SF15">
    <property type="entry name" value="PULMONARY SURFACTANT-ASSOCIATED PROTEIN D"/>
    <property type="match status" value="1"/>
</dbReference>